<evidence type="ECO:0000256" key="3">
    <source>
        <dbReference type="ARBA" id="ARBA00023034"/>
    </source>
</evidence>
<dbReference type="PANTHER" id="PTHR12450:SF25">
    <property type="entry name" value="FAM20 C-TERMINAL DOMAIN-CONTAINING PROTEIN"/>
    <property type="match status" value="1"/>
</dbReference>
<dbReference type="InterPro" id="IPR009581">
    <property type="entry name" value="FAM20_C"/>
</dbReference>
<keyword evidence="5" id="KW-0325">Glycoprotein</keyword>
<feature type="compositionally biased region" description="Basic and acidic residues" evidence="6">
    <location>
        <begin position="238"/>
        <end position="257"/>
    </location>
</feature>
<reference evidence="8 9" key="1">
    <citation type="submission" date="2021-07" db="EMBL/GenBank/DDBJ databases">
        <authorList>
            <person name="Palmer J.M."/>
        </authorList>
    </citation>
    <scope>NUCLEOTIDE SEQUENCE [LARGE SCALE GENOMIC DNA]</scope>
    <source>
        <strain evidence="8 9">AT_MEX2019</strain>
        <tissue evidence="8">Muscle</tissue>
    </source>
</reference>
<organism evidence="8 9">
    <name type="scientific">Ataeniobius toweri</name>
    <dbReference type="NCBI Taxonomy" id="208326"/>
    <lineage>
        <taxon>Eukaryota</taxon>
        <taxon>Metazoa</taxon>
        <taxon>Chordata</taxon>
        <taxon>Craniata</taxon>
        <taxon>Vertebrata</taxon>
        <taxon>Euteleostomi</taxon>
        <taxon>Actinopterygii</taxon>
        <taxon>Neopterygii</taxon>
        <taxon>Teleostei</taxon>
        <taxon>Neoteleostei</taxon>
        <taxon>Acanthomorphata</taxon>
        <taxon>Ovalentaria</taxon>
        <taxon>Atherinomorphae</taxon>
        <taxon>Cyprinodontiformes</taxon>
        <taxon>Goodeidae</taxon>
        <taxon>Ataeniobius</taxon>
    </lineage>
</organism>
<gene>
    <name evidence="8" type="ORF">ATANTOWER_024022</name>
</gene>
<evidence type="ECO:0000256" key="2">
    <source>
        <dbReference type="ARBA" id="ARBA00006557"/>
    </source>
</evidence>
<evidence type="ECO:0000256" key="6">
    <source>
        <dbReference type="SAM" id="MobiDB-lite"/>
    </source>
</evidence>
<accession>A0ABU7AWH2</accession>
<dbReference type="Proteomes" id="UP001345963">
    <property type="component" value="Unassembled WGS sequence"/>
</dbReference>
<evidence type="ECO:0000313" key="9">
    <source>
        <dbReference type="Proteomes" id="UP001345963"/>
    </source>
</evidence>
<evidence type="ECO:0000259" key="7">
    <source>
        <dbReference type="Pfam" id="PF06702"/>
    </source>
</evidence>
<name>A0ABU7AWH2_9TELE</name>
<proteinExistence type="inferred from homology"/>
<feature type="region of interest" description="Disordered" evidence="6">
    <location>
        <begin position="238"/>
        <end position="263"/>
    </location>
</feature>
<dbReference type="EMBL" id="JAHUTI010030044">
    <property type="protein sequence ID" value="MED6241689.1"/>
    <property type="molecule type" value="Genomic_DNA"/>
</dbReference>
<comment type="subcellular location">
    <subcellularLocation>
        <location evidence="1">Golgi apparatus</location>
    </subcellularLocation>
</comment>
<dbReference type="Pfam" id="PF06702">
    <property type="entry name" value="Fam20C"/>
    <property type="match status" value="1"/>
</dbReference>
<evidence type="ECO:0000256" key="5">
    <source>
        <dbReference type="ARBA" id="ARBA00023180"/>
    </source>
</evidence>
<sequence length="947" mass="108007">QERDEETNYNLYYFSDFERHNAEIAAFHLDRILGYRRIPPAVGRLVDVVKEIKDVTTDRKLAKTFFNSPVGNVCFFGHCSYYCSTEHAVCGNPRDLEASLAVMLPDISLAKRRSWRSPWRRSYSRSKLAKWETDPDYCATVKKTPPYDKGTRLLDFIDLVILDFLMSMSIVYTLQDRVKRLSAELTECYHSNALLPWFRPQLLPEQKFQRLRQCKVYFVTLKPANGILKQISGMFHSTSKERSHDGSSHMCHTDKSKSKVKKKAHSPEVTLPPLFSETCLSASLGSKGLFSPTSFLKNIQSDKPVSLMDLPHLIGQVGSERAIAEAKWADGPRLMASALAADIPFGVTQLKAESLGGNDESVDVPACKGKRKLKDKKAIKLSKCPLTGTEVVQMFAEKRDTEELFFLKEVDVDAYRPYDLQVVHAKDAGSEHYIFSPNSALHMTATGFGGVVSLAEWYREYALWTALQEIHFFRNFKVQKAFSSWRKMVRMIHFQCKCDRLQDLLLVAVPQFRTALHLLSGVIQELQGISWMPLDDFETLSLLEFHKVLKMKNKECLLTLQKLSKYHAALLNAVKDKSYENHKELQMQLKLAKKMNRSSEPIHLLLAHRHKLKKQLAQSESILKKLGNFAALVHQMIVQSLVTVVQQDARSLLACLKRVSSQHCSVFYTKLCFSANSQLTIDPPICEFYKTLTKSFLGSGNTIVQMCDNVGFFLEISNEVCNSDQNLTSDLSCIKCSIVTGANTVRMNDQPIRGQELPSESTLLMVQSKTLNGCYYPLSKAKLEWYINTNDVTKQVETEQAKIMQDTELEIEQVCKRYTWLKDIHLFVSQWSPASLESMKGQPASMYEEHIKMLDHWAQRIHTVNPSTCASSHLIVIDSTNTKETLLRQLILIKEQVLQLLVDQTKRHSESLIADLERMTAELKAEPEDVHEFSKYAFTVKKLFTLK</sequence>
<protein>
    <recommendedName>
        <fullName evidence="7">FAM20 C-terminal domain-containing protein</fullName>
    </recommendedName>
</protein>
<feature type="non-terminal residue" evidence="8">
    <location>
        <position position="1"/>
    </location>
</feature>
<keyword evidence="9" id="KW-1185">Reference proteome</keyword>
<comment type="caution">
    <text evidence="8">The sequence shown here is derived from an EMBL/GenBank/DDBJ whole genome shotgun (WGS) entry which is preliminary data.</text>
</comment>
<keyword evidence="4" id="KW-1015">Disulfide bond</keyword>
<keyword evidence="3" id="KW-0333">Golgi apparatus</keyword>
<evidence type="ECO:0000313" key="8">
    <source>
        <dbReference type="EMBL" id="MED6241689.1"/>
    </source>
</evidence>
<feature type="domain" description="FAM20 C-terminal" evidence="7">
    <location>
        <begin position="65"/>
        <end position="167"/>
    </location>
</feature>
<evidence type="ECO:0000256" key="4">
    <source>
        <dbReference type="ARBA" id="ARBA00023157"/>
    </source>
</evidence>
<dbReference type="InterPro" id="IPR024869">
    <property type="entry name" value="FAM20"/>
</dbReference>
<evidence type="ECO:0000256" key="1">
    <source>
        <dbReference type="ARBA" id="ARBA00004555"/>
    </source>
</evidence>
<dbReference type="PANTHER" id="PTHR12450">
    <property type="entry name" value="DENTIN MATRIX PROTEIN 4 PROTEIN FAM20"/>
    <property type="match status" value="1"/>
</dbReference>
<comment type="similarity">
    <text evidence="2">Belongs to the FAM20 family.</text>
</comment>